<organism evidence="3 4">
    <name type="scientific">Methylomonas fluvii</name>
    <dbReference type="NCBI Taxonomy" id="1854564"/>
    <lineage>
        <taxon>Bacteria</taxon>
        <taxon>Pseudomonadati</taxon>
        <taxon>Pseudomonadota</taxon>
        <taxon>Gammaproteobacteria</taxon>
        <taxon>Methylococcales</taxon>
        <taxon>Methylococcaceae</taxon>
        <taxon>Methylomonas</taxon>
    </lineage>
</organism>
<evidence type="ECO:0000313" key="3">
    <source>
        <dbReference type="EMBL" id="MBD9363098.1"/>
    </source>
</evidence>
<dbReference type="Proteomes" id="UP000641152">
    <property type="component" value="Unassembled WGS sequence"/>
</dbReference>
<keyword evidence="4" id="KW-1185">Reference proteome</keyword>
<proteinExistence type="predicted"/>
<sequence length="111" mass="11986">MNENDKLNLAEVIQELRQSLVTASMRGEAETIRFNVNSVEVELQMVVEKSVGGKAGGKFNFWVLGGIDAEASAAYKSAATHKIKLSLQPVDVKNPDPQTGEPSKLLLSGDE</sequence>
<reference evidence="3 4" key="1">
    <citation type="submission" date="2020-09" db="EMBL/GenBank/DDBJ databases">
        <title>Methylomonas albis sp. nov. and Methylomonas fluvii sp. nov.: Two cold-adapted methanotrophs from the River Elbe and an amended description of Methylovulum psychrotolerans strain Eb1.</title>
        <authorList>
            <person name="Bussmann I.K."/>
            <person name="Klings K.-W."/>
            <person name="Warnstedt J."/>
            <person name="Hoppert M."/>
            <person name="Saborowski A."/>
            <person name="Horn F."/>
            <person name="Liebner S."/>
        </authorList>
    </citation>
    <scope>NUCLEOTIDE SEQUENCE [LARGE SCALE GENOMIC DNA]</scope>
    <source>
        <strain evidence="3 4">EbB</strain>
    </source>
</reference>
<feature type="region of interest" description="Disordered" evidence="1">
    <location>
        <begin position="90"/>
        <end position="111"/>
    </location>
</feature>
<name>A0ABR9DL77_9GAMM</name>
<accession>A0ABR9DL77</accession>
<gene>
    <name evidence="3" type="ORF">EBB_21960</name>
</gene>
<evidence type="ECO:0000256" key="1">
    <source>
        <dbReference type="SAM" id="MobiDB-lite"/>
    </source>
</evidence>
<evidence type="ECO:0000313" key="4">
    <source>
        <dbReference type="Proteomes" id="UP000641152"/>
    </source>
</evidence>
<comment type="caution">
    <text evidence="3">The sequence shown here is derived from an EMBL/GenBank/DDBJ whole genome shotgun (WGS) entry which is preliminary data.</text>
</comment>
<dbReference type="Pfam" id="PF19631">
    <property type="entry name" value="Trypco2"/>
    <property type="match status" value="1"/>
</dbReference>
<protein>
    <recommendedName>
        <fullName evidence="2">Trypsin-co-occurring domain-containing protein</fullName>
    </recommendedName>
</protein>
<dbReference type="InterPro" id="IPR045608">
    <property type="entry name" value="Trypco2"/>
</dbReference>
<dbReference type="EMBL" id="JACXST010000003">
    <property type="protein sequence ID" value="MBD9363098.1"/>
    <property type="molecule type" value="Genomic_DNA"/>
</dbReference>
<dbReference type="RefSeq" id="WP_192395811.1">
    <property type="nucleotide sequence ID" value="NZ_CAJHIU010000003.1"/>
</dbReference>
<feature type="domain" description="Trypsin-co-occurring" evidence="2">
    <location>
        <begin position="8"/>
        <end position="89"/>
    </location>
</feature>
<evidence type="ECO:0000259" key="2">
    <source>
        <dbReference type="Pfam" id="PF19631"/>
    </source>
</evidence>